<dbReference type="SFLD" id="SFLDG01386">
    <property type="entry name" value="main_SPASM_domain-containing"/>
    <property type="match status" value="1"/>
</dbReference>
<dbReference type="GO" id="GO:1904047">
    <property type="term" value="F:S-adenosyl-L-methionine binding"/>
    <property type="evidence" value="ECO:0007669"/>
    <property type="project" value="UniProtKB-UniRule"/>
</dbReference>
<evidence type="ECO:0000256" key="10">
    <source>
        <dbReference type="ARBA" id="ARBA00023239"/>
    </source>
</evidence>
<sequence>MEQLIDRFGRRINYLRISVTDRCNFRCIYCMPKDGIGWKPMSEILTYEEISLFVKASAELGINKIKLTGGEPLVRKGIDRLVDMLKNIDGIDEISLTTNGSLLKKYAKGLKAAGLDRITISLDTLKPDRFKLITRLGNIEDVLEGFDVLEEVGFENTKINTVVMRGVNDDEVLDLMEFALNRGVDIRFIEFMPTDVVKDWQRYFIGVNNIRRIIEARYTLKPADKKSNGPSVYYSVGDGFVGFITPLSKAFCSVCNRIRLTSDGVILPCLGHPDRISIKSAARSRNKNEIKSLIREAIRIKPKEHALLNESIHSSMSAVGG</sequence>
<dbReference type="NCBIfam" id="NF001199">
    <property type="entry name" value="PRK00164.2-1"/>
    <property type="match status" value="1"/>
</dbReference>
<comment type="cofactor">
    <cofactor evidence="12">
        <name>[4Fe-4S] cluster</name>
        <dbReference type="ChEBI" id="CHEBI:49883"/>
    </cofactor>
    <text evidence="12">Binds 2 [4Fe-4S] clusters. Binds 1 [4Fe-4S] cluster coordinated with 3 cysteines and an exchangeable S-adenosyl-L-methionine and 1 [4Fe-4S] cluster coordinated with 3 cysteines and the GTP-derived substrate.</text>
</comment>
<dbReference type="InterPro" id="IPR040064">
    <property type="entry name" value="MoaA-like"/>
</dbReference>
<keyword evidence="9 12" id="KW-0501">Molybdenum cofactor biosynthesis</keyword>
<dbReference type="PANTHER" id="PTHR22960">
    <property type="entry name" value="MOLYBDOPTERIN COFACTOR SYNTHESIS PROTEIN A"/>
    <property type="match status" value="1"/>
</dbReference>
<feature type="binding site" evidence="12">
    <location>
        <position position="27"/>
    </location>
    <ligand>
        <name>[4Fe-4S] cluster</name>
        <dbReference type="ChEBI" id="CHEBI:49883"/>
        <label>1</label>
        <note>4Fe-4S-S-AdoMet</note>
    </ligand>
</feature>
<evidence type="ECO:0000256" key="3">
    <source>
        <dbReference type="ARBA" id="ARBA00022691"/>
    </source>
</evidence>
<reference evidence="15" key="2">
    <citation type="submission" date="2011-03" db="EMBL/GenBank/DDBJ databases">
        <title>The complete genome of Hippea maritima DSM 10411.</title>
        <authorList>
            <consortium name="US DOE Joint Genome Institute (JGI-PGF)"/>
            <person name="Lucas S."/>
            <person name="Copeland A."/>
            <person name="Lapidus A."/>
            <person name="Bruce D."/>
            <person name="Goodwin L."/>
            <person name="Pitluck S."/>
            <person name="Peters L."/>
            <person name="Kyrpides N."/>
            <person name="Mavromatis K."/>
            <person name="Pagani I."/>
            <person name="Ivanova N."/>
            <person name="Mikhailova N."/>
            <person name="Lu M."/>
            <person name="Detter J.C."/>
            <person name="Tapia R."/>
            <person name="Han C."/>
            <person name="Land M."/>
            <person name="Hauser L."/>
            <person name="Markowitz V."/>
            <person name="Cheng J.-F."/>
            <person name="Hugenholtz P."/>
            <person name="Woyke T."/>
            <person name="Wu D."/>
            <person name="Spring S."/>
            <person name="Schroeder M."/>
            <person name="Brambilla E."/>
            <person name="Klenk H.-P."/>
            <person name="Eisen J.A."/>
        </authorList>
    </citation>
    <scope>NUCLEOTIDE SEQUENCE [LARGE SCALE GENOMIC DNA]</scope>
    <source>
        <strain evidence="15">ATCC 700847 / DSM 10411 / MH2</strain>
    </source>
</reference>
<dbReference type="GO" id="GO:0061798">
    <property type="term" value="F:GTP 3',8'-cyclase activity"/>
    <property type="evidence" value="ECO:0007669"/>
    <property type="project" value="UniProtKB-UniRule"/>
</dbReference>
<dbReference type="InterPro" id="IPR010505">
    <property type="entry name" value="MoaA_twitch"/>
</dbReference>
<dbReference type="PROSITE" id="PS01305">
    <property type="entry name" value="MOAA_NIFB_PQQE"/>
    <property type="match status" value="1"/>
</dbReference>
<evidence type="ECO:0000256" key="7">
    <source>
        <dbReference type="ARBA" id="ARBA00023014"/>
    </source>
</evidence>
<dbReference type="HAMAP" id="MF_01225_B">
    <property type="entry name" value="MoaA_B"/>
    <property type="match status" value="1"/>
</dbReference>
<evidence type="ECO:0000256" key="4">
    <source>
        <dbReference type="ARBA" id="ARBA00022723"/>
    </source>
</evidence>
<dbReference type="InterPro" id="IPR013483">
    <property type="entry name" value="MoaA"/>
</dbReference>
<evidence type="ECO:0000256" key="9">
    <source>
        <dbReference type="ARBA" id="ARBA00023150"/>
    </source>
</evidence>
<dbReference type="InterPro" id="IPR000385">
    <property type="entry name" value="MoaA_NifB_PqqE_Fe-S-bd_CS"/>
</dbReference>
<evidence type="ECO:0000313" key="14">
    <source>
        <dbReference type="EMBL" id="AEA33418.1"/>
    </source>
</evidence>
<feature type="binding site" evidence="12">
    <location>
        <position position="158"/>
    </location>
    <ligand>
        <name>GTP</name>
        <dbReference type="ChEBI" id="CHEBI:37565"/>
    </ligand>
</feature>
<evidence type="ECO:0000256" key="8">
    <source>
        <dbReference type="ARBA" id="ARBA00023134"/>
    </source>
</evidence>
<dbReference type="CDD" id="cd21117">
    <property type="entry name" value="Twitch_MoaA"/>
    <property type="match status" value="1"/>
</dbReference>
<evidence type="ECO:0000259" key="13">
    <source>
        <dbReference type="PROSITE" id="PS51918"/>
    </source>
</evidence>
<feature type="binding site" evidence="12">
    <location>
        <position position="70"/>
    </location>
    <ligand>
        <name>S-adenosyl-L-methionine</name>
        <dbReference type="ChEBI" id="CHEBI:59789"/>
    </ligand>
</feature>
<keyword evidence="8 12" id="KW-0342">GTP-binding</keyword>
<evidence type="ECO:0000256" key="11">
    <source>
        <dbReference type="ARBA" id="ARBA00048697"/>
    </source>
</evidence>
<dbReference type="GO" id="GO:0005525">
    <property type="term" value="F:GTP binding"/>
    <property type="evidence" value="ECO:0007669"/>
    <property type="project" value="UniProtKB-UniRule"/>
</dbReference>
<dbReference type="InterPro" id="IPR007197">
    <property type="entry name" value="rSAM"/>
</dbReference>
<keyword evidence="3 12" id="KW-0949">S-adenosyl-L-methionine</keyword>
<dbReference type="FunCoup" id="F2LU19">
    <property type="interactions" value="332"/>
</dbReference>
<name>F2LU19_HIPMA</name>
<dbReference type="SFLD" id="SFLDS00029">
    <property type="entry name" value="Radical_SAM"/>
    <property type="match status" value="1"/>
</dbReference>
<feature type="binding site" evidence="12">
    <location>
        <position position="97"/>
    </location>
    <ligand>
        <name>GTP</name>
        <dbReference type="ChEBI" id="CHEBI:37565"/>
    </ligand>
</feature>
<dbReference type="SUPFAM" id="SSF102114">
    <property type="entry name" value="Radical SAM enzymes"/>
    <property type="match status" value="1"/>
</dbReference>
<keyword evidence="10 12" id="KW-0456">Lyase</keyword>
<dbReference type="SFLD" id="SFLDG01067">
    <property type="entry name" value="SPASM/twitch_domain_containing"/>
    <property type="match status" value="1"/>
</dbReference>
<feature type="binding site" evidence="12">
    <location>
        <position position="30"/>
    </location>
    <ligand>
        <name>[4Fe-4S] cluster</name>
        <dbReference type="ChEBI" id="CHEBI:49883"/>
        <label>1</label>
        <note>4Fe-4S-S-AdoMet</note>
    </ligand>
</feature>
<dbReference type="Pfam" id="PF04055">
    <property type="entry name" value="Radical_SAM"/>
    <property type="match status" value="1"/>
</dbReference>
<dbReference type="GO" id="GO:0061799">
    <property type="term" value="F:cyclic pyranopterin monophosphate synthase activity"/>
    <property type="evidence" value="ECO:0007669"/>
    <property type="project" value="TreeGrafter"/>
</dbReference>
<evidence type="ECO:0000256" key="5">
    <source>
        <dbReference type="ARBA" id="ARBA00022741"/>
    </source>
</evidence>
<dbReference type="PROSITE" id="PS51918">
    <property type="entry name" value="RADICAL_SAM"/>
    <property type="match status" value="1"/>
</dbReference>
<dbReference type="Gene3D" id="3.20.20.70">
    <property type="entry name" value="Aldolase class I"/>
    <property type="match status" value="1"/>
</dbReference>
<dbReference type="KEGG" id="hmr:Hipma_0446"/>
<keyword evidence="2 12" id="KW-0004">4Fe-4S</keyword>
<feature type="binding site" evidence="12">
    <location>
        <position position="269"/>
    </location>
    <ligand>
        <name>[4Fe-4S] cluster</name>
        <dbReference type="ChEBI" id="CHEBI:49883"/>
        <label>2</label>
        <note>4Fe-4S-substrate</note>
    </ligand>
</feature>
<feature type="binding site" evidence="12">
    <location>
        <position position="121"/>
    </location>
    <ligand>
        <name>S-adenosyl-L-methionine</name>
        <dbReference type="ChEBI" id="CHEBI:59789"/>
    </ligand>
</feature>
<dbReference type="InterPro" id="IPR013785">
    <property type="entry name" value="Aldolase_TIM"/>
</dbReference>
<dbReference type="EC" id="4.1.99.22" evidence="1 12"/>
<comment type="similarity">
    <text evidence="12">Belongs to the radical SAM superfamily. MoaA family.</text>
</comment>
<dbReference type="GO" id="GO:0046872">
    <property type="term" value="F:metal ion binding"/>
    <property type="evidence" value="ECO:0007669"/>
    <property type="project" value="UniProtKB-KW"/>
</dbReference>
<organism evidence="14 15">
    <name type="scientific">Hippea maritima (strain ATCC 700847 / DSM 10411 / MH2)</name>
    <dbReference type="NCBI Taxonomy" id="760142"/>
    <lineage>
        <taxon>Bacteria</taxon>
        <taxon>Pseudomonadati</taxon>
        <taxon>Campylobacterota</taxon>
        <taxon>Desulfurellia</taxon>
        <taxon>Desulfurellales</taxon>
        <taxon>Hippeaceae</taxon>
        <taxon>Hippea</taxon>
    </lineage>
</organism>
<protein>
    <recommendedName>
        <fullName evidence="1 12">GTP 3',8-cyclase</fullName>
        <ecNumber evidence="1 12">4.1.99.22</ecNumber>
    </recommendedName>
    <alternativeName>
        <fullName evidence="12">Molybdenum cofactor biosynthesis protein A</fullName>
    </alternativeName>
</protein>
<proteinExistence type="inferred from homology"/>
<dbReference type="GO" id="GO:0006777">
    <property type="term" value="P:Mo-molybdopterin cofactor biosynthetic process"/>
    <property type="evidence" value="ECO:0007669"/>
    <property type="project" value="UniProtKB-UniRule"/>
</dbReference>
<feature type="domain" description="Radical SAM core" evidence="13">
    <location>
        <begin position="7"/>
        <end position="231"/>
    </location>
</feature>
<comment type="function">
    <text evidence="12">Catalyzes the cyclization of GTP to (8S)-3',8-cyclo-7,8-dihydroguanosine 5'-triphosphate.</text>
</comment>
<feature type="binding site" evidence="12">
    <location>
        <position position="16"/>
    </location>
    <ligand>
        <name>GTP</name>
        <dbReference type="ChEBI" id="CHEBI:37565"/>
    </ligand>
</feature>
<reference evidence="14 15" key="1">
    <citation type="journal article" date="2011" name="Stand. Genomic Sci.">
        <title>Complete genome sequence of the thermophilic sulfur-reducer Hippea maritima type strain (MH(2)).</title>
        <authorList>
            <person name="Huntemann M."/>
            <person name="Lu M."/>
            <person name="Nolan M."/>
            <person name="Lapidus A."/>
            <person name="Lucas S."/>
            <person name="Hammon N."/>
            <person name="Deshpande S."/>
            <person name="Cheng J.F."/>
            <person name="Tapia R."/>
            <person name="Han C."/>
            <person name="Goodwin L."/>
            <person name="Pitluck S."/>
            <person name="Liolios K."/>
            <person name="Pagani I."/>
            <person name="Ivanova N."/>
            <person name="Ovchinikova G."/>
            <person name="Pati A."/>
            <person name="Chen A."/>
            <person name="Palaniappan K."/>
            <person name="Land M."/>
            <person name="Hauser L."/>
            <person name="Jeffries C.D."/>
            <person name="Detter J.C."/>
            <person name="Brambilla E.M."/>
            <person name="Rohde M."/>
            <person name="Spring S."/>
            <person name="Goker M."/>
            <person name="Woyke T."/>
            <person name="Bristow J."/>
            <person name="Eisen J.A."/>
            <person name="Markowitz V."/>
            <person name="Hugenholtz P."/>
            <person name="Kyrpides N.C."/>
            <person name="Klenk H.P."/>
            <person name="Mavromatis K."/>
        </authorList>
    </citation>
    <scope>NUCLEOTIDE SEQUENCE [LARGE SCALE GENOMIC DNA]</scope>
    <source>
        <strain evidence="15">ATCC 700847 / DSM 10411 / MH2</strain>
    </source>
</reference>
<evidence type="ECO:0000313" key="15">
    <source>
        <dbReference type="Proteomes" id="UP000008139"/>
    </source>
</evidence>
<keyword evidence="4 12" id="KW-0479">Metal-binding</keyword>
<evidence type="ECO:0000256" key="1">
    <source>
        <dbReference type="ARBA" id="ARBA00012167"/>
    </source>
</evidence>
<dbReference type="InParanoid" id="F2LU19"/>
<dbReference type="PANTHER" id="PTHR22960:SF0">
    <property type="entry name" value="MOLYBDENUM COFACTOR BIOSYNTHESIS PROTEIN 1"/>
    <property type="match status" value="1"/>
</dbReference>
<comment type="subunit">
    <text evidence="12">Monomer and homodimer.</text>
</comment>
<dbReference type="HOGENOM" id="CLU_009273_0_1_7"/>
<evidence type="ECO:0000256" key="12">
    <source>
        <dbReference type="HAMAP-Rule" id="MF_01225"/>
    </source>
</evidence>
<dbReference type="GO" id="GO:0051539">
    <property type="term" value="F:4 iron, 4 sulfur cluster binding"/>
    <property type="evidence" value="ECO:0007669"/>
    <property type="project" value="UniProtKB-UniRule"/>
</dbReference>
<evidence type="ECO:0000256" key="6">
    <source>
        <dbReference type="ARBA" id="ARBA00023004"/>
    </source>
</evidence>
<dbReference type="Proteomes" id="UP000008139">
    <property type="component" value="Chromosome"/>
</dbReference>
<dbReference type="SMART" id="SM00729">
    <property type="entry name" value="Elp3"/>
    <property type="match status" value="1"/>
</dbReference>
<dbReference type="InterPro" id="IPR006638">
    <property type="entry name" value="Elp3/MiaA/NifB-like_rSAM"/>
</dbReference>
<keyword evidence="5 12" id="KW-0547">Nucleotide-binding</keyword>
<dbReference type="InterPro" id="IPR058240">
    <property type="entry name" value="rSAM_sf"/>
</dbReference>
<gene>
    <name evidence="12" type="primary">moaA</name>
    <name evidence="14" type="ordered locus">Hipma_0446</name>
</gene>
<keyword evidence="15" id="KW-1185">Reference proteome</keyword>
<dbReference type="EMBL" id="CP002606">
    <property type="protein sequence ID" value="AEA33418.1"/>
    <property type="molecule type" value="Genomic_DNA"/>
</dbReference>
<keyword evidence="7 12" id="KW-0411">Iron-sulfur</keyword>
<dbReference type="STRING" id="760142.Hipma_0446"/>
<feature type="binding site" evidence="12">
    <location>
        <position position="252"/>
    </location>
    <ligand>
        <name>[4Fe-4S] cluster</name>
        <dbReference type="ChEBI" id="CHEBI:49883"/>
        <label>2</label>
        <note>4Fe-4S-substrate</note>
    </ligand>
</feature>
<dbReference type="InterPro" id="IPR050105">
    <property type="entry name" value="MoCo_biosynth_MoaA/MoaC"/>
</dbReference>
<feature type="binding site" evidence="12">
    <location>
        <position position="192"/>
    </location>
    <ligand>
        <name>S-adenosyl-L-methionine</name>
        <dbReference type="ChEBI" id="CHEBI:59789"/>
    </ligand>
</feature>
<feature type="binding site" evidence="12">
    <location>
        <position position="23"/>
    </location>
    <ligand>
        <name>[4Fe-4S] cluster</name>
        <dbReference type="ChEBI" id="CHEBI:49883"/>
        <label>1</label>
        <note>4Fe-4S-S-AdoMet</note>
    </ligand>
</feature>
<feature type="binding site" evidence="12">
    <location>
        <begin position="257"/>
        <end position="259"/>
    </location>
    <ligand>
        <name>GTP</name>
        <dbReference type="ChEBI" id="CHEBI:37565"/>
    </ligand>
</feature>
<comment type="pathway">
    <text evidence="12">Cofactor biosynthesis; molybdopterin biosynthesis.</text>
</comment>
<dbReference type="Pfam" id="PF06463">
    <property type="entry name" value="Mob_synth_C"/>
    <property type="match status" value="1"/>
</dbReference>
<keyword evidence="6 12" id="KW-0408">Iron</keyword>
<feature type="binding site" evidence="12">
    <location>
        <position position="29"/>
    </location>
    <ligand>
        <name>S-adenosyl-L-methionine</name>
        <dbReference type="ChEBI" id="CHEBI:59789"/>
    </ligand>
</feature>
<dbReference type="eggNOG" id="COG2896">
    <property type="taxonomic scope" value="Bacteria"/>
</dbReference>
<comment type="catalytic activity">
    <reaction evidence="11 12">
        <text>GTP + AH2 + S-adenosyl-L-methionine = (8S)-3',8-cyclo-7,8-dihydroguanosine 5'-triphosphate + 5'-deoxyadenosine + L-methionine + A + H(+)</text>
        <dbReference type="Rhea" id="RHEA:49576"/>
        <dbReference type="ChEBI" id="CHEBI:13193"/>
        <dbReference type="ChEBI" id="CHEBI:15378"/>
        <dbReference type="ChEBI" id="CHEBI:17319"/>
        <dbReference type="ChEBI" id="CHEBI:17499"/>
        <dbReference type="ChEBI" id="CHEBI:37565"/>
        <dbReference type="ChEBI" id="CHEBI:57844"/>
        <dbReference type="ChEBI" id="CHEBI:59789"/>
        <dbReference type="ChEBI" id="CHEBI:131766"/>
        <dbReference type="EC" id="4.1.99.22"/>
    </reaction>
</comment>
<accession>F2LU19</accession>
<dbReference type="SFLD" id="SFLDG01383">
    <property type="entry name" value="cyclic_pyranopterin_phosphate"/>
    <property type="match status" value="1"/>
</dbReference>
<dbReference type="RefSeq" id="WP_013681459.1">
    <property type="nucleotide sequence ID" value="NC_015318.1"/>
</dbReference>
<evidence type="ECO:0000256" key="2">
    <source>
        <dbReference type="ARBA" id="ARBA00022485"/>
    </source>
</evidence>
<dbReference type="UniPathway" id="UPA00344"/>
<feature type="binding site" evidence="12">
    <location>
        <position position="255"/>
    </location>
    <ligand>
        <name>[4Fe-4S] cluster</name>
        <dbReference type="ChEBI" id="CHEBI:49883"/>
        <label>2</label>
        <note>4Fe-4S-substrate</note>
    </ligand>
</feature>
<dbReference type="CDD" id="cd01335">
    <property type="entry name" value="Radical_SAM"/>
    <property type="match status" value="1"/>
</dbReference>
<dbReference type="AlphaFoldDB" id="F2LU19"/>
<comment type="caution">
    <text evidence="12">Lacks conserved residue(s) required for the propagation of feature annotation.</text>
</comment>
<dbReference type="NCBIfam" id="TIGR02666">
    <property type="entry name" value="moaA"/>
    <property type="match status" value="1"/>
</dbReference>